<name>A0A252CFW1_9LACT</name>
<organism evidence="1 2">
    <name type="scientific">Lactococcus petauri</name>
    <dbReference type="NCBI Taxonomy" id="1940789"/>
    <lineage>
        <taxon>Bacteria</taxon>
        <taxon>Bacillati</taxon>
        <taxon>Bacillota</taxon>
        <taxon>Bacilli</taxon>
        <taxon>Lactobacillales</taxon>
        <taxon>Streptococcaceae</taxon>
        <taxon>Lactococcus</taxon>
    </lineage>
</organism>
<dbReference type="Proteomes" id="UP000194606">
    <property type="component" value="Unassembled WGS sequence"/>
</dbReference>
<evidence type="ECO:0000313" key="2">
    <source>
        <dbReference type="Proteomes" id="UP000194606"/>
    </source>
</evidence>
<sequence length="105" mass="11997">MMNKAEKKRAYELNDMAGKILPLSGLGSKTQTTIDIGKSWIAHEPLLRYLQTALDANVWLSGNDKSKETQQFYGDRYNTAVEEFYEYLGEAFSGESNKRPVIDWL</sequence>
<accession>A0A252CFW1</accession>
<proteinExistence type="predicted"/>
<reference evidence="1 2" key="1">
    <citation type="submission" date="2017-02" db="EMBL/GenBank/DDBJ databases">
        <authorList>
            <person name="Peterson S.W."/>
        </authorList>
    </citation>
    <scope>NUCLEOTIDE SEQUENCE [LARGE SCALE GENOMIC DNA]</scope>
    <source>
        <strain evidence="1">159469</strain>
    </source>
</reference>
<evidence type="ECO:0000313" key="1">
    <source>
        <dbReference type="EMBL" id="OUK05239.1"/>
    </source>
</evidence>
<dbReference type="EMBL" id="MUIZ01000001">
    <property type="protein sequence ID" value="OUK05239.1"/>
    <property type="molecule type" value="Genomic_DNA"/>
</dbReference>
<gene>
    <name evidence="1" type="ORF">BZZ03_00545</name>
</gene>
<protein>
    <submittedName>
        <fullName evidence="1">Uncharacterized protein</fullName>
    </submittedName>
</protein>
<comment type="caution">
    <text evidence="1">The sequence shown here is derived from an EMBL/GenBank/DDBJ whole genome shotgun (WGS) entry which is preliminary data.</text>
</comment>
<dbReference type="AlphaFoldDB" id="A0A252CFW1"/>